<accession>A0A0G1A9G2</accession>
<gene>
    <name evidence="4" type="primary">rplU</name>
    <name evidence="7" type="ORF">UU80_C0016G0005</name>
</gene>
<comment type="caution">
    <text evidence="7">The sequence shown here is derived from an EMBL/GenBank/DDBJ whole genome shotgun (WGS) entry which is preliminary data.</text>
</comment>
<protein>
    <recommendedName>
        <fullName evidence="4">Large ribosomal subunit protein bL21</fullName>
    </recommendedName>
</protein>
<keyword evidence="3 4" id="KW-0687">Ribonucleoprotein</keyword>
<dbReference type="GO" id="GO:0019843">
    <property type="term" value="F:rRNA binding"/>
    <property type="evidence" value="ECO:0007669"/>
    <property type="project" value="UniProtKB-UniRule"/>
</dbReference>
<comment type="function">
    <text evidence="4 5">This protein binds to 23S rRNA in the presence of protein L20.</text>
</comment>
<dbReference type="GO" id="GO:0005737">
    <property type="term" value="C:cytoplasm"/>
    <property type="evidence" value="ECO:0007669"/>
    <property type="project" value="UniProtKB-ARBA"/>
</dbReference>
<reference evidence="7 8" key="1">
    <citation type="journal article" date="2015" name="Nature">
        <title>rRNA introns, odd ribosomes, and small enigmatic genomes across a large radiation of phyla.</title>
        <authorList>
            <person name="Brown C.T."/>
            <person name="Hug L.A."/>
            <person name="Thomas B.C."/>
            <person name="Sharon I."/>
            <person name="Castelle C.J."/>
            <person name="Singh A."/>
            <person name="Wilkins M.J."/>
            <person name="Williams K.H."/>
            <person name="Banfield J.F."/>
        </authorList>
    </citation>
    <scope>NUCLEOTIDE SEQUENCE [LARGE SCALE GENOMIC DNA]</scope>
</reference>
<evidence type="ECO:0000256" key="1">
    <source>
        <dbReference type="ARBA" id="ARBA00008563"/>
    </source>
</evidence>
<dbReference type="AlphaFoldDB" id="A0A0G1A9G2"/>
<evidence type="ECO:0000256" key="6">
    <source>
        <dbReference type="SAM" id="MobiDB-lite"/>
    </source>
</evidence>
<evidence type="ECO:0000313" key="7">
    <source>
        <dbReference type="EMBL" id="KKS21973.1"/>
    </source>
</evidence>
<keyword evidence="4 5" id="KW-0699">rRNA-binding</keyword>
<dbReference type="EMBL" id="LCCA01000016">
    <property type="protein sequence ID" value="KKS21973.1"/>
    <property type="molecule type" value="Genomic_DNA"/>
</dbReference>
<dbReference type="GO" id="GO:0006412">
    <property type="term" value="P:translation"/>
    <property type="evidence" value="ECO:0007669"/>
    <property type="project" value="UniProtKB-UniRule"/>
</dbReference>
<evidence type="ECO:0000256" key="3">
    <source>
        <dbReference type="ARBA" id="ARBA00023274"/>
    </source>
</evidence>
<dbReference type="Proteomes" id="UP000034920">
    <property type="component" value="Unassembled WGS sequence"/>
</dbReference>
<evidence type="ECO:0000256" key="2">
    <source>
        <dbReference type="ARBA" id="ARBA00022980"/>
    </source>
</evidence>
<dbReference type="InterPro" id="IPR036164">
    <property type="entry name" value="bL21-like_sf"/>
</dbReference>
<sequence length="150" mass="16579">MKYAIVRLGGKQHKVTEGETLRIERQGKLNFDVLMYSDGSEIILGTPLLKDIKVKVSLVSEELGKKVRVARFKSKSRYTKTKGHRQPISIIKIDEISKAGETSKKAMEKSAKEEKPVVKAEVKKTAAAKKPATKKTTKPAAKSSKGKEKA</sequence>
<dbReference type="GO" id="GO:0003735">
    <property type="term" value="F:structural constituent of ribosome"/>
    <property type="evidence" value="ECO:0007669"/>
    <property type="project" value="InterPro"/>
</dbReference>
<dbReference type="SUPFAM" id="SSF141091">
    <property type="entry name" value="L21p-like"/>
    <property type="match status" value="1"/>
</dbReference>
<comment type="subunit">
    <text evidence="4">Part of the 50S ribosomal subunit. Contacts protein L20.</text>
</comment>
<dbReference type="InterPro" id="IPR001787">
    <property type="entry name" value="Ribosomal_bL21"/>
</dbReference>
<dbReference type="InterPro" id="IPR028909">
    <property type="entry name" value="bL21-like"/>
</dbReference>
<proteinExistence type="inferred from homology"/>
<dbReference type="GO" id="GO:0005840">
    <property type="term" value="C:ribosome"/>
    <property type="evidence" value="ECO:0007669"/>
    <property type="project" value="UniProtKB-KW"/>
</dbReference>
<dbReference type="Pfam" id="PF00829">
    <property type="entry name" value="Ribosomal_L21p"/>
    <property type="match status" value="1"/>
</dbReference>
<dbReference type="GO" id="GO:1990904">
    <property type="term" value="C:ribonucleoprotein complex"/>
    <property type="evidence" value="ECO:0007669"/>
    <property type="project" value="UniProtKB-KW"/>
</dbReference>
<dbReference type="NCBIfam" id="TIGR00061">
    <property type="entry name" value="L21"/>
    <property type="match status" value="1"/>
</dbReference>
<dbReference type="STRING" id="1619103.UU80_C0016G0005"/>
<keyword evidence="4 5" id="KW-0694">RNA-binding</keyword>
<organism evidence="7 8">
    <name type="scientific">candidate division WWE3 bacterium GW2011_GWA1_41_8</name>
    <dbReference type="NCBI Taxonomy" id="1619103"/>
    <lineage>
        <taxon>Bacteria</taxon>
        <taxon>Katanobacteria</taxon>
    </lineage>
</organism>
<keyword evidence="2 4" id="KW-0689">Ribosomal protein</keyword>
<evidence type="ECO:0000256" key="5">
    <source>
        <dbReference type="RuleBase" id="RU000562"/>
    </source>
</evidence>
<name>A0A0G1A9G2_UNCKA</name>
<feature type="compositionally biased region" description="Basic and acidic residues" evidence="6">
    <location>
        <begin position="100"/>
        <end position="124"/>
    </location>
</feature>
<dbReference type="PANTHER" id="PTHR21349">
    <property type="entry name" value="50S RIBOSOMAL PROTEIN L21"/>
    <property type="match status" value="1"/>
</dbReference>
<feature type="region of interest" description="Disordered" evidence="6">
    <location>
        <begin position="100"/>
        <end position="150"/>
    </location>
</feature>
<evidence type="ECO:0000256" key="4">
    <source>
        <dbReference type="HAMAP-Rule" id="MF_01363"/>
    </source>
</evidence>
<comment type="similarity">
    <text evidence="1 4 5">Belongs to the bacterial ribosomal protein bL21 family.</text>
</comment>
<dbReference type="PANTHER" id="PTHR21349:SF0">
    <property type="entry name" value="LARGE RIBOSOMAL SUBUNIT PROTEIN BL21M"/>
    <property type="match status" value="1"/>
</dbReference>
<evidence type="ECO:0000313" key="8">
    <source>
        <dbReference type="Proteomes" id="UP000034920"/>
    </source>
</evidence>
<dbReference type="HAMAP" id="MF_01363">
    <property type="entry name" value="Ribosomal_bL21"/>
    <property type="match status" value="1"/>
</dbReference>